<dbReference type="InterPro" id="IPR004358">
    <property type="entry name" value="Sig_transdc_His_kin-like_C"/>
</dbReference>
<feature type="domain" description="Histidine kinase" evidence="6">
    <location>
        <begin position="1"/>
        <end position="110"/>
    </location>
</feature>
<dbReference type="EC" id="2.7.13.3" evidence="2"/>
<reference evidence="7 8" key="1">
    <citation type="submission" date="2024-09" db="EMBL/GenBank/DDBJ databases">
        <authorList>
            <person name="Sun Q."/>
            <person name="Mori K."/>
        </authorList>
    </citation>
    <scope>NUCLEOTIDE SEQUENCE [LARGE SCALE GENOMIC DNA]</scope>
    <source>
        <strain evidence="7 8">JCM 9626</strain>
    </source>
</reference>
<dbReference type="CDD" id="cd00075">
    <property type="entry name" value="HATPase"/>
    <property type="match status" value="1"/>
</dbReference>
<dbReference type="SUPFAM" id="SSF55874">
    <property type="entry name" value="ATPase domain of HSP90 chaperone/DNA topoisomerase II/histidine kinase"/>
    <property type="match status" value="1"/>
</dbReference>
<proteinExistence type="predicted"/>
<protein>
    <recommendedName>
        <fullName evidence="2">histidine kinase</fullName>
        <ecNumber evidence="2">2.7.13.3</ecNumber>
    </recommendedName>
</protein>
<dbReference type="Proteomes" id="UP001589750">
    <property type="component" value="Unassembled WGS sequence"/>
</dbReference>
<dbReference type="SMART" id="SM00387">
    <property type="entry name" value="HATPase_c"/>
    <property type="match status" value="1"/>
</dbReference>
<keyword evidence="8" id="KW-1185">Reference proteome</keyword>
<dbReference type="InterPro" id="IPR005467">
    <property type="entry name" value="His_kinase_dom"/>
</dbReference>
<comment type="caution">
    <text evidence="7">The sequence shown here is derived from an EMBL/GenBank/DDBJ whole genome shotgun (WGS) entry which is preliminary data.</text>
</comment>
<sequence>MERLVVNLLSNAVKFTDDGGSVTVTLVAEDGATHSVLRVADTGIGIPEEEQGQLFTRFFRSSLAQRRAIQGSGLGLSISRGIVEHHGGTIEVASAVGVGTTVAVRLPRRDTRPVAPSGLTAGAG</sequence>
<name>A0ABV5K9U7_9ACTN</name>
<comment type="catalytic activity">
    <reaction evidence="1">
        <text>ATP + protein L-histidine = ADP + protein N-phospho-L-histidine.</text>
        <dbReference type="EC" id="2.7.13.3"/>
    </reaction>
</comment>
<dbReference type="InterPro" id="IPR003594">
    <property type="entry name" value="HATPase_dom"/>
</dbReference>
<evidence type="ECO:0000256" key="2">
    <source>
        <dbReference type="ARBA" id="ARBA00012438"/>
    </source>
</evidence>
<dbReference type="PRINTS" id="PR00344">
    <property type="entry name" value="BCTRLSENSOR"/>
</dbReference>
<keyword evidence="4 7" id="KW-0418">Kinase</keyword>
<dbReference type="Gene3D" id="3.30.565.10">
    <property type="entry name" value="Histidine kinase-like ATPase, C-terminal domain"/>
    <property type="match status" value="1"/>
</dbReference>
<dbReference type="Pfam" id="PF02518">
    <property type="entry name" value="HATPase_c"/>
    <property type="match status" value="1"/>
</dbReference>
<evidence type="ECO:0000313" key="7">
    <source>
        <dbReference type="EMBL" id="MFB9313465.1"/>
    </source>
</evidence>
<evidence type="ECO:0000313" key="8">
    <source>
        <dbReference type="Proteomes" id="UP001589750"/>
    </source>
</evidence>
<organism evidence="7 8">
    <name type="scientific">Nocardioides plantarum</name>
    <dbReference type="NCBI Taxonomy" id="29299"/>
    <lineage>
        <taxon>Bacteria</taxon>
        <taxon>Bacillati</taxon>
        <taxon>Actinomycetota</taxon>
        <taxon>Actinomycetes</taxon>
        <taxon>Propionibacteriales</taxon>
        <taxon>Nocardioidaceae</taxon>
        <taxon>Nocardioides</taxon>
    </lineage>
</organism>
<keyword evidence="3" id="KW-0808">Transferase</keyword>
<dbReference type="EMBL" id="JBHMDG010000012">
    <property type="protein sequence ID" value="MFB9313465.1"/>
    <property type="molecule type" value="Genomic_DNA"/>
</dbReference>
<accession>A0ABV5K9U7</accession>
<dbReference type="InterPro" id="IPR036890">
    <property type="entry name" value="HATPase_C_sf"/>
</dbReference>
<evidence type="ECO:0000256" key="1">
    <source>
        <dbReference type="ARBA" id="ARBA00000085"/>
    </source>
</evidence>
<dbReference type="PANTHER" id="PTHR43711:SF1">
    <property type="entry name" value="HISTIDINE KINASE 1"/>
    <property type="match status" value="1"/>
</dbReference>
<dbReference type="PANTHER" id="PTHR43711">
    <property type="entry name" value="TWO-COMPONENT HISTIDINE KINASE"/>
    <property type="match status" value="1"/>
</dbReference>
<dbReference type="RefSeq" id="WP_170215250.1">
    <property type="nucleotide sequence ID" value="NZ_JBHMDG010000012.1"/>
</dbReference>
<evidence type="ECO:0000256" key="5">
    <source>
        <dbReference type="ARBA" id="ARBA00023012"/>
    </source>
</evidence>
<evidence type="ECO:0000256" key="4">
    <source>
        <dbReference type="ARBA" id="ARBA00022777"/>
    </source>
</evidence>
<dbReference type="PROSITE" id="PS50109">
    <property type="entry name" value="HIS_KIN"/>
    <property type="match status" value="1"/>
</dbReference>
<evidence type="ECO:0000256" key="3">
    <source>
        <dbReference type="ARBA" id="ARBA00022679"/>
    </source>
</evidence>
<dbReference type="InterPro" id="IPR050736">
    <property type="entry name" value="Sensor_HK_Regulatory"/>
</dbReference>
<keyword evidence="5" id="KW-0902">Two-component regulatory system</keyword>
<evidence type="ECO:0000259" key="6">
    <source>
        <dbReference type="PROSITE" id="PS50109"/>
    </source>
</evidence>
<dbReference type="GO" id="GO:0016301">
    <property type="term" value="F:kinase activity"/>
    <property type="evidence" value="ECO:0007669"/>
    <property type="project" value="UniProtKB-KW"/>
</dbReference>
<gene>
    <name evidence="7" type="ORF">ACFFRI_10465</name>
</gene>